<feature type="transmembrane region" description="Helical" evidence="1">
    <location>
        <begin position="134"/>
        <end position="157"/>
    </location>
</feature>
<keyword evidence="1" id="KW-0812">Transmembrane</keyword>
<keyword evidence="1" id="KW-1133">Transmembrane helix</keyword>
<organism evidence="2 3">
    <name type="scientific">Paraphoma chrysanthemicola</name>
    <dbReference type="NCBI Taxonomy" id="798071"/>
    <lineage>
        <taxon>Eukaryota</taxon>
        <taxon>Fungi</taxon>
        <taxon>Dikarya</taxon>
        <taxon>Ascomycota</taxon>
        <taxon>Pezizomycotina</taxon>
        <taxon>Dothideomycetes</taxon>
        <taxon>Pleosporomycetidae</taxon>
        <taxon>Pleosporales</taxon>
        <taxon>Pleosporineae</taxon>
        <taxon>Phaeosphaeriaceae</taxon>
        <taxon>Paraphoma</taxon>
    </lineage>
</organism>
<accession>A0A8K0R4R8</accession>
<keyword evidence="3" id="KW-1185">Reference proteome</keyword>
<proteinExistence type="predicted"/>
<dbReference type="Proteomes" id="UP000813461">
    <property type="component" value="Unassembled WGS sequence"/>
</dbReference>
<name>A0A8K0R4R8_9PLEO</name>
<reference evidence="2" key="1">
    <citation type="journal article" date="2021" name="Nat. Commun.">
        <title>Genetic determinants of endophytism in the Arabidopsis root mycobiome.</title>
        <authorList>
            <person name="Mesny F."/>
            <person name="Miyauchi S."/>
            <person name="Thiergart T."/>
            <person name="Pickel B."/>
            <person name="Atanasova L."/>
            <person name="Karlsson M."/>
            <person name="Huettel B."/>
            <person name="Barry K.W."/>
            <person name="Haridas S."/>
            <person name="Chen C."/>
            <person name="Bauer D."/>
            <person name="Andreopoulos W."/>
            <person name="Pangilinan J."/>
            <person name="LaButti K."/>
            <person name="Riley R."/>
            <person name="Lipzen A."/>
            <person name="Clum A."/>
            <person name="Drula E."/>
            <person name="Henrissat B."/>
            <person name="Kohler A."/>
            <person name="Grigoriev I.V."/>
            <person name="Martin F.M."/>
            <person name="Hacquard S."/>
        </authorList>
    </citation>
    <scope>NUCLEOTIDE SEQUENCE</scope>
    <source>
        <strain evidence="2">MPI-SDFR-AT-0120</strain>
    </source>
</reference>
<dbReference type="AlphaFoldDB" id="A0A8K0R4R8"/>
<dbReference type="OrthoDB" id="3540210at2759"/>
<gene>
    <name evidence="2" type="ORF">FB567DRAFT_550023</name>
</gene>
<evidence type="ECO:0000313" key="3">
    <source>
        <dbReference type="Proteomes" id="UP000813461"/>
    </source>
</evidence>
<sequence>MAQVTDSGNSAVYTGFWNDHGNAAYLTLENRKANALISFLAIAVTFAGNRSWKIVRFALYHVLCRRDGDTLPSGSVKRQLQVILRNVVTAGSTLVTLGELLWDNRQKAKKRNNYQHPSEAGKVPKRKTGRTTSLILIATVHYVAYIAAGILTSYIVVGRLVVSSTIPSCGQWTGRDTSELASLLTWQSLRLNETQDADNYVRNCYPLGVSRGILDCDKLVTRSLPYHLEHNVQCPFGSELCSERPNGAVVLDSGAISFQNLGINTKFARTLSVQRRSVCAVVPDTPFLDQRILGKDGVERRSYTFYLPTDPNEARGAWYRNSNSSGTYDLQSYHLIFSPANIVESLRPTTNDHDPSVIYLRSNGVQFLTEHEDPWFSVHTQTRFDNSSGDIPPGFVRWETDRFLNIIACKEAIRFCGHSTSPENCTPYTGLNTALKSVTNATATLSNLLGVRNGSKDYDELSRLYSLVALSADMTSIPGSIQHRQAPSALQAARYLETIVQFHLEPEQWKVELEYWFAMALARLQLAVFNTIEKPPSVNESQAINLWGRAGLQQLCGRVKYHSPNHTTLSTVGFGVTLGLVGLLTLLSFMDVYLGWLSMPWAKRMTARWNELDNLSLLEELEKWEGDVRRNVDPLMIAVETK</sequence>
<evidence type="ECO:0000256" key="1">
    <source>
        <dbReference type="SAM" id="Phobius"/>
    </source>
</evidence>
<feature type="transmembrane region" description="Helical" evidence="1">
    <location>
        <begin position="572"/>
        <end position="596"/>
    </location>
</feature>
<comment type="caution">
    <text evidence="2">The sequence shown here is derived from an EMBL/GenBank/DDBJ whole genome shotgun (WGS) entry which is preliminary data.</text>
</comment>
<dbReference type="EMBL" id="JAGMVJ010000011">
    <property type="protein sequence ID" value="KAH7086537.1"/>
    <property type="molecule type" value="Genomic_DNA"/>
</dbReference>
<keyword evidence="1" id="KW-0472">Membrane</keyword>
<protein>
    <submittedName>
        <fullName evidence="2">Uncharacterized protein</fullName>
    </submittedName>
</protein>
<evidence type="ECO:0000313" key="2">
    <source>
        <dbReference type="EMBL" id="KAH7086537.1"/>
    </source>
</evidence>